<keyword evidence="3" id="KW-1185">Reference proteome</keyword>
<dbReference type="OrthoDB" id="5816004at2"/>
<protein>
    <recommendedName>
        <fullName evidence="4">Lipoprotein</fullName>
    </recommendedName>
</protein>
<evidence type="ECO:0000313" key="3">
    <source>
        <dbReference type="Proteomes" id="UP000078503"/>
    </source>
</evidence>
<dbReference type="RefSeq" id="WP_068330986.1">
    <property type="nucleotide sequence ID" value="NZ_LVHF01000025.1"/>
</dbReference>
<sequence>MKMNLRLLVAAAAITTVLSGCATQKLTPPATDFVSTVPEAYEVELLKLNNEPSQAFPGGGGNMTFQYTPENALLTVVFQLQNSRRFWDFDRRAVEKDLFPRACENFADPLAAGMGLRYWYAGHGGYVTQVLTDEKCQAILNKS</sequence>
<evidence type="ECO:0008006" key="4">
    <source>
        <dbReference type="Google" id="ProtNLM"/>
    </source>
</evidence>
<organism evidence="2 3">
    <name type="scientific">Photobacterium jeanii</name>
    <dbReference type="NCBI Taxonomy" id="858640"/>
    <lineage>
        <taxon>Bacteria</taxon>
        <taxon>Pseudomonadati</taxon>
        <taxon>Pseudomonadota</taxon>
        <taxon>Gammaproteobacteria</taxon>
        <taxon>Vibrionales</taxon>
        <taxon>Vibrionaceae</taxon>
        <taxon>Photobacterium</taxon>
    </lineage>
</organism>
<reference evidence="2 3" key="1">
    <citation type="submission" date="2016-03" db="EMBL/GenBank/DDBJ databases">
        <title>Photobacterium proteolyticum sp. nov. a protease producing bacterium isolated from ocean sediments of Laizhou Bay.</title>
        <authorList>
            <person name="Li Y."/>
        </authorList>
    </citation>
    <scope>NUCLEOTIDE SEQUENCE [LARGE SCALE GENOMIC DNA]</scope>
    <source>
        <strain evidence="2 3">R-40508</strain>
    </source>
</reference>
<dbReference type="AlphaFoldDB" id="A0A178K9Y0"/>
<name>A0A178K9Y0_9GAMM</name>
<gene>
    <name evidence="2" type="ORF">A3K86_11215</name>
</gene>
<feature type="signal peptide" evidence="1">
    <location>
        <begin position="1"/>
        <end position="22"/>
    </location>
</feature>
<accession>A0A178K9Y0</accession>
<dbReference type="EMBL" id="LVHF01000025">
    <property type="protein sequence ID" value="OAN14148.1"/>
    <property type="molecule type" value="Genomic_DNA"/>
</dbReference>
<comment type="caution">
    <text evidence="2">The sequence shown here is derived from an EMBL/GenBank/DDBJ whole genome shotgun (WGS) entry which is preliminary data.</text>
</comment>
<keyword evidence="1" id="KW-0732">Signal</keyword>
<evidence type="ECO:0000256" key="1">
    <source>
        <dbReference type="SAM" id="SignalP"/>
    </source>
</evidence>
<proteinExistence type="predicted"/>
<dbReference type="PROSITE" id="PS51257">
    <property type="entry name" value="PROKAR_LIPOPROTEIN"/>
    <property type="match status" value="1"/>
</dbReference>
<dbReference type="Proteomes" id="UP000078503">
    <property type="component" value="Unassembled WGS sequence"/>
</dbReference>
<feature type="chain" id="PRO_5008090197" description="Lipoprotein" evidence="1">
    <location>
        <begin position="23"/>
        <end position="143"/>
    </location>
</feature>
<evidence type="ECO:0000313" key="2">
    <source>
        <dbReference type="EMBL" id="OAN14148.1"/>
    </source>
</evidence>